<accession>A0A0C3L7I8</accession>
<evidence type="ECO:0000313" key="2">
    <source>
        <dbReference type="Proteomes" id="UP000054248"/>
    </source>
</evidence>
<dbReference type="Proteomes" id="UP000054248">
    <property type="component" value="Unassembled WGS sequence"/>
</dbReference>
<name>A0A0C3L7I8_9AGAM</name>
<evidence type="ECO:0000313" key="1">
    <source>
        <dbReference type="EMBL" id="KIO17462.1"/>
    </source>
</evidence>
<protein>
    <recommendedName>
        <fullName evidence="3">Retrotransposon gag domain-containing protein</fullName>
    </recommendedName>
</protein>
<sequence length="123" mass="14109">MSTNELDNLEFWGRDLKECEQFIAAVNKQARAQGKFRDDQWIADLVGASMAGDALIWWSSLDDETQESWKLLRKAMLSRYRLRFTGKSGAEADDFVDWVRQRALDAGKLNDPRWTAELASGCF</sequence>
<dbReference type="AlphaFoldDB" id="A0A0C3L7I8"/>
<keyword evidence="2" id="KW-1185">Reference proteome</keyword>
<evidence type="ECO:0008006" key="3">
    <source>
        <dbReference type="Google" id="ProtNLM"/>
    </source>
</evidence>
<reference evidence="2" key="2">
    <citation type="submission" date="2015-01" db="EMBL/GenBank/DDBJ databases">
        <title>Evolutionary Origins and Diversification of the Mycorrhizal Mutualists.</title>
        <authorList>
            <consortium name="DOE Joint Genome Institute"/>
            <consortium name="Mycorrhizal Genomics Consortium"/>
            <person name="Kohler A."/>
            <person name="Kuo A."/>
            <person name="Nagy L.G."/>
            <person name="Floudas D."/>
            <person name="Copeland A."/>
            <person name="Barry K.W."/>
            <person name="Cichocki N."/>
            <person name="Veneault-Fourrey C."/>
            <person name="LaButti K."/>
            <person name="Lindquist E.A."/>
            <person name="Lipzen A."/>
            <person name="Lundell T."/>
            <person name="Morin E."/>
            <person name="Murat C."/>
            <person name="Riley R."/>
            <person name="Ohm R."/>
            <person name="Sun H."/>
            <person name="Tunlid A."/>
            <person name="Henrissat B."/>
            <person name="Grigoriev I.V."/>
            <person name="Hibbett D.S."/>
            <person name="Martin F."/>
        </authorList>
    </citation>
    <scope>NUCLEOTIDE SEQUENCE [LARGE SCALE GENOMIC DNA]</scope>
    <source>
        <strain evidence="2">MUT 4182</strain>
    </source>
</reference>
<reference evidence="1 2" key="1">
    <citation type="submission" date="2014-04" db="EMBL/GenBank/DDBJ databases">
        <authorList>
            <consortium name="DOE Joint Genome Institute"/>
            <person name="Kuo A."/>
            <person name="Girlanda M."/>
            <person name="Perotto S."/>
            <person name="Kohler A."/>
            <person name="Nagy L.G."/>
            <person name="Floudas D."/>
            <person name="Copeland A."/>
            <person name="Barry K.W."/>
            <person name="Cichocki N."/>
            <person name="Veneault-Fourrey C."/>
            <person name="LaButti K."/>
            <person name="Lindquist E.A."/>
            <person name="Lipzen A."/>
            <person name="Lundell T."/>
            <person name="Morin E."/>
            <person name="Murat C."/>
            <person name="Sun H."/>
            <person name="Tunlid A."/>
            <person name="Henrissat B."/>
            <person name="Grigoriev I.V."/>
            <person name="Hibbett D.S."/>
            <person name="Martin F."/>
            <person name="Nordberg H.P."/>
            <person name="Cantor M.N."/>
            <person name="Hua S.X."/>
        </authorList>
    </citation>
    <scope>NUCLEOTIDE SEQUENCE [LARGE SCALE GENOMIC DNA]</scope>
    <source>
        <strain evidence="1 2">MUT 4182</strain>
    </source>
</reference>
<dbReference type="OrthoDB" id="3143800at2759"/>
<organism evidence="1 2">
    <name type="scientific">Tulasnella calospora MUT 4182</name>
    <dbReference type="NCBI Taxonomy" id="1051891"/>
    <lineage>
        <taxon>Eukaryota</taxon>
        <taxon>Fungi</taxon>
        <taxon>Dikarya</taxon>
        <taxon>Basidiomycota</taxon>
        <taxon>Agaricomycotina</taxon>
        <taxon>Agaricomycetes</taxon>
        <taxon>Cantharellales</taxon>
        <taxon>Tulasnellaceae</taxon>
        <taxon>Tulasnella</taxon>
    </lineage>
</organism>
<dbReference type="EMBL" id="KN823381">
    <property type="protein sequence ID" value="KIO17462.1"/>
    <property type="molecule type" value="Genomic_DNA"/>
</dbReference>
<proteinExistence type="predicted"/>
<feature type="non-terminal residue" evidence="1">
    <location>
        <position position="123"/>
    </location>
</feature>
<gene>
    <name evidence="1" type="ORF">M407DRAFT_32869</name>
</gene>
<dbReference type="HOGENOM" id="CLU_139929_0_0_1"/>